<comment type="function">
    <text evidence="11">Component of the ubiquinol-cytochrome c oxidoreductase, a multisubunit transmembrane complex that is part of the mitochondrial electron transport chain which drives oxidative phosphorylation. The complex plays an important role in the uptake of multiple carbon sources present in different host niches.</text>
</comment>
<dbReference type="Pfam" id="PF02939">
    <property type="entry name" value="UcrQ"/>
    <property type="match status" value="1"/>
</dbReference>
<dbReference type="AlphaFoldDB" id="A0AAE0JLN0"/>
<evidence type="ECO:0000256" key="9">
    <source>
        <dbReference type="ARBA" id="ARBA00023128"/>
    </source>
</evidence>
<evidence type="ECO:0000256" key="5">
    <source>
        <dbReference type="ARBA" id="ARBA00022692"/>
    </source>
</evidence>
<comment type="subcellular location">
    <subcellularLocation>
        <location evidence="1 11">Mitochondrion inner membrane</location>
        <topology evidence="1 11">Single-pass membrane protein</topology>
    </subcellularLocation>
</comment>
<dbReference type="InterPro" id="IPR036642">
    <property type="entry name" value="Cyt_bc1_su8_sf"/>
</dbReference>
<evidence type="ECO:0000256" key="1">
    <source>
        <dbReference type="ARBA" id="ARBA00004434"/>
    </source>
</evidence>
<evidence type="ECO:0000313" key="12">
    <source>
        <dbReference type="EMBL" id="KAK3351995.1"/>
    </source>
</evidence>
<dbReference type="GO" id="GO:0005743">
    <property type="term" value="C:mitochondrial inner membrane"/>
    <property type="evidence" value="ECO:0007669"/>
    <property type="project" value="UniProtKB-SubCell"/>
</dbReference>
<protein>
    <recommendedName>
        <fullName evidence="11">Cytochrome b-c1 complex subunit 8</fullName>
    </recommendedName>
    <alternativeName>
        <fullName evidence="11">Complex III subunit 8</fullName>
    </alternativeName>
</protein>
<evidence type="ECO:0000256" key="3">
    <source>
        <dbReference type="ARBA" id="ARBA00022448"/>
    </source>
</evidence>
<dbReference type="PANTHER" id="PTHR12119">
    <property type="entry name" value="UBIQUINOL-CYTOCHROME C REDUCTASE COMPLEX UBIQUINONE-BINDING PROTEIN QP-C"/>
    <property type="match status" value="1"/>
</dbReference>
<keyword evidence="13" id="KW-1185">Reference proteome</keyword>
<dbReference type="Gene3D" id="1.20.5.210">
    <property type="entry name" value="Cytochrome b-c1 complex subunit 8"/>
    <property type="match status" value="1"/>
</dbReference>
<evidence type="ECO:0000256" key="10">
    <source>
        <dbReference type="ARBA" id="ARBA00023136"/>
    </source>
</evidence>
<keyword evidence="6 11" id="KW-0999">Mitochondrion inner membrane</keyword>
<reference evidence="12" key="2">
    <citation type="submission" date="2023-06" db="EMBL/GenBank/DDBJ databases">
        <authorList>
            <consortium name="Lawrence Berkeley National Laboratory"/>
            <person name="Haridas S."/>
            <person name="Hensen N."/>
            <person name="Bonometti L."/>
            <person name="Westerberg I."/>
            <person name="Brannstrom I.O."/>
            <person name="Guillou S."/>
            <person name="Cros-Aarteil S."/>
            <person name="Calhoun S."/>
            <person name="Kuo A."/>
            <person name="Mondo S."/>
            <person name="Pangilinan J."/>
            <person name="Riley R."/>
            <person name="Labutti K."/>
            <person name="Andreopoulos B."/>
            <person name="Lipzen A."/>
            <person name="Chen C."/>
            <person name="Yanf M."/>
            <person name="Daum C."/>
            <person name="Ng V."/>
            <person name="Clum A."/>
            <person name="Steindorff A."/>
            <person name="Ohm R."/>
            <person name="Martin F."/>
            <person name="Silar P."/>
            <person name="Natvig D."/>
            <person name="Lalanne C."/>
            <person name="Gautier V."/>
            <person name="Ament-Velasquez S.L."/>
            <person name="Kruys A."/>
            <person name="Hutchinson M.I."/>
            <person name="Powell A.J."/>
            <person name="Barry K."/>
            <person name="Miller A.N."/>
            <person name="Grigoriev I.V."/>
            <person name="Debuchy R."/>
            <person name="Gladieux P."/>
            <person name="Thoren M.H."/>
            <person name="Johannesson H."/>
        </authorList>
    </citation>
    <scope>NUCLEOTIDE SEQUENCE</scope>
    <source>
        <strain evidence="12">CBS 560.94</strain>
    </source>
</reference>
<keyword evidence="9 11" id="KW-0496">Mitochondrion</keyword>
<comment type="subunit">
    <text evidence="11">Component of the ubiquinol-cytochrome c oxidoreductase (cytochrome b-c1 complex, complex III, CIII), a multisubunit enzyme composed of 3 respiratory subunits cytochrome b, cytochrome c1 and Rieske protein, 2 core protein subunits, and additional low-molecular weight protein subunits. The complex exists as an obligatory dimer and forms supercomplexes (SCs) in the inner mitochondrial membrane with cytochrome c oxidase (complex IV, CIV).</text>
</comment>
<dbReference type="FunFam" id="1.20.5.210:FF:000001">
    <property type="entry name" value="Cytochrome b-c1 complex subunit 8"/>
    <property type="match status" value="1"/>
</dbReference>
<dbReference type="Proteomes" id="UP001278500">
    <property type="component" value="Unassembled WGS sequence"/>
</dbReference>
<organism evidence="12 13">
    <name type="scientific">Neurospora tetraspora</name>
    <dbReference type="NCBI Taxonomy" id="94610"/>
    <lineage>
        <taxon>Eukaryota</taxon>
        <taxon>Fungi</taxon>
        <taxon>Dikarya</taxon>
        <taxon>Ascomycota</taxon>
        <taxon>Pezizomycotina</taxon>
        <taxon>Sordariomycetes</taxon>
        <taxon>Sordariomycetidae</taxon>
        <taxon>Sordariales</taxon>
        <taxon>Sordariaceae</taxon>
        <taxon>Neurospora</taxon>
    </lineage>
</organism>
<dbReference type="SUPFAM" id="SSF81508">
    <property type="entry name" value="Ubiquinone-binding protein QP-C of cytochrome bc1 complex (Ubiquinol-cytochrome c reductase)"/>
    <property type="match status" value="1"/>
</dbReference>
<proteinExistence type="inferred from homology"/>
<gene>
    <name evidence="12" type="ORF">B0H65DRAFT_419229</name>
</gene>
<evidence type="ECO:0000256" key="8">
    <source>
        <dbReference type="ARBA" id="ARBA00022989"/>
    </source>
</evidence>
<dbReference type="GeneID" id="87861349"/>
<keyword evidence="7 11" id="KW-0249">Electron transport</keyword>
<dbReference type="RefSeq" id="XP_062685290.1">
    <property type="nucleotide sequence ID" value="XM_062824195.1"/>
</dbReference>
<keyword evidence="10" id="KW-0472">Membrane</keyword>
<keyword evidence="3 11" id="KW-0813">Transport</keyword>
<dbReference type="GO" id="GO:0006122">
    <property type="term" value="P:mitochondrial electron transport, ubiquinol to cytochrome c"/>
    <property type="evidence" value="ECO:0007669"/>
    <property type="project" value="UniProtKB-UniRule"/>
</dbReference>
<keyword evidence="8" id="KW-1133">Transmembrane helix</keyword>
<keyword evidence="4 11" id="KW-0679">Respiratory chain</keyword>
<dbReference type="GO" id="GO:0045275">
    <property type="term" value="C:respiratory chain complex III"/>
    <property type="evidence" value="ECO:0007669"/>
    <property type="project" value="UniProtKB-UniRule"/>
</dbReference>
<dbReference type="InterPro" id="IPR004205">
    <property type="entry name" value="Cyt_bc1_su8"/>
</dbReference>
<reference evidence="12" key="1">
    <citation type="journal article" date="2023" name="Mol. Phylogenet. Evol.">
        <title>Genome-scale phylogeny and comparative genomics of the fungal order Sordariales.</title>
        <authorList>
            <person name="Hensen N."/>
            <person name="Bonometti L."/>
            <person name="Westerberg I."/>
            <person name="Brannstrom I.O."/>
            <person name="Guillou S."/>
            <person name="Cros-Aarteil S."/>
            <person name="Calhoun S."/>
            <person name="Haridas S."/>
            <person name="Kuo A."/>
            <person name="Mondo S."/>
            <person name="Pangilinan J."/>
            <person name="Riley R."/>
            <person name="LaButti K."/>
            <person name="Andreopoulos B."/>
            <person name="Lipzen A."/>
            <person name="Chen C."/>
            <person name="Yan M."/>
            <person name="Daum C."/>
            <person name="Ng V."/>
            <person name="Clum A."/>
            <person name="Steindorff A."/>
            <person name="Ohm R.A."/>
            <person name="Martin F."/>
            <person name="Silar P."/>
            <person name="Natvig D.O."/>
            <person name="Lalanne C."/>
            <person name="Gautier V."/>
            <person name="Ament-Velasquez S.L."/>
            <person name="Kruys A."/>
            <person name="Hutchinson M.I."/>
            <person name="Powell A.J."/>
            <person name="Barry K."/>
            <person name="Miller A.N."/>
            <person name="Grigoriev I.V."/>
            <person name="Debuchy R."/>
            <person name="Gladieux P."/>
            <person name="Hiltunen Thoren M."/>
            <person name="Johannesson H."/>
        </authorList>
    </citation>
    <scope>NUCLEOTIDE SEQUENCE</scope>
    <source>
        <strain evidence="12">CBS 560.94</strain>
    </source>
</reference>
<evidence type="ECO:0000256" key="4">
    <source>
        <dbReference type="ARBA" id="ARBA00022660"/>
    </source>
</evidence>
<keyword evidence="5" id="KW-0812">Transmembrane</keyword>
<sequence>MRPTQMMSGGGGGAPIGKYNHYLGGWGNFGGMKQRGIISYGISPNRQNPFAGAAHDAVFNTFRRFSSQFLYWAPATVAGYYIMNWAVERNEYLNSKAGRAEFGGQAEE</sequence>
<dbReference type="EMBL" id="JAUEPP010000002">
    <property type="protein sequence ID" value="KAK3351995.1"/>
    <property type="molecule type" value="Genomic_DNA"/>
</dbReference>
<dbReference type="PANTHER" id="PTHR12119:SF2">
    <property type="entry name" value="CYTOCHROME B-C1 COMPLEX SUBUNIT 8"/>
    <property type="match status" value="1"/>
</dbReference>
<accession>A0AAE0JLN0</accession>
<evidence type="ECO:0000256" key="7">
    <source>
        <dbReference type="ARBA" id="ARBA00022982"/>
    </source>
</evidence>
<evidence type="ECO:0000313" key="13">
    <source>
        <dbReference type="Proteomes" id="UP001278500"/>
    </source>
</evidence>
<comment type="similarity">
    <text evidence="2 11">Belongs to the UQCRQ/QCR8 family.</text>
</comment>
<name>A0AAE0JLN0_9PEZI</name>
<comment type="caution">
    <text evidence="12">The sequence shown here is derived from an EMBL/GenBank/DDBJ whole genome shotgun (WGS) entry which is preliminary data.</text>
</comment>
<evidence type="ECO:0000256" key="6">
    <source>
        <dbReference type="ARBA" id="ARBA00022792"/>
    </source>
</evidence>
<evidence type="ECO:0000256" key="2">
    <source>
        <dbReference type="ARBA" id="ARBA00007668"/>
    </source>
</evidence>
<evidence type="ECO:0000256" key="11">
    <source>
        <dbReference type="RuleBase" id="RU368118"/>
    </source>
</evidence>